<evidence type="ECO:0000313" key="4">
    <source>
        <dbReference type="Proteomes" id="UP000189513"/>
    </source>
</evidence>
<evidence type="ECO:0000256" key="1">
    <source>
        <dbReference type="SAM" id="MobiDB-lite"/>
    </source>
</evidence>
<keyword evidence="4" id="KW-1185">Reference proteome</keyword>
<reference evidence="2" key="1">
    <citation type="journal article" date="2014" name="Genome Announc.">
        <title>Genome sequence of the yeast Cyberlindnera fabianii (Hansenula fabianii).</title>
        <authorList>
            <person name="Freel K.C."/>
            <person name="Sarilar V."/>
            <person name="Neuveglise C."/>
            <person name="Devillers H."/>
            <person name="Friedrich A."/>
            <person name="Schacherer J."/>
        </authorList>
    </citation>
    <scope>NUCLEOTIDE SEQUENCE</scope>
    <source>
        <strain evidence="2">YJS4271</strain>
    </source>
</reference>
<accession>A0A061AS53</accession>
<name>A0A061AS53_CYBFA</name>
<reference evidence="4" key="2">
    <citation type="journal article" date="2017" name="Genome Announc.">
        <title>Genome sequences of Cyberlindnera fabianii 65, Pichia kudriavzevii 129, and Saccharomyces cerevisiae 131 isolated from fermented masau fruits in Zimbabwe.</title>
        <authorList>
            <person name="van Rijswijck I.M.H."/>
            <person name="Derks M.F.L."/>
            <person name="Abee T."/>
            <person name="de Ridder D."/>
            <person name="Smid E.J."/>
        </authorList>
    </citation>
    <scope>NUCLEOTIDE SEQUENCE [LARGE SCALE GENOMIC DNA]</scope>
    <source>
        <strain evidence="4">65</strain>
    </source>
</reference>
<dbReference type="EMBL" id="LK052886">
    <property type="protein sequence ID" value="CDR37538.1"/>
    <property type="molecule type" value="Genomic_DNA"/>
</dbReference>
<dbReference type="EMBL" id="MPUK01000001">
    <property type="protein sequence ID" value="ONH69964.1"/>
    <property type="molecule type" value="Genomic_DNA"/>
</dbReference>
<proteinExistence type="predicted"/>
<sequence length="206" mass="22502">MAKTLAQGRKPGSGRKPGKGKTLSEGRKPGSGRKKGSVSKTLADGRKVGSGRKKGSTKISLPSDQSESGMSSSNVYPNIASKADMMTHIQEGSTEALLLQAAAANAQYNQMESYNQHTHDPAQDSNQNRIQLPELPRVNNALDSNQFAVQTLDDPENPTIQVRYNDLKQLLLHNRYPSDVSQRFVLSLQDTETDLARDQRSEPRAA</sequence>
<evidence type="ECO:0000313" key="3">
    <source>
        <dbReference type="EMBL" id="ONH69964.1"/>
    </source>
</evidence>
<dbReference type="VEuPathDB" id="FungiDB:BON22_0329"/>
<organism evidence="2">
    <name type="scientific">Cyberlindnera fabianii</name>
    <name type="common">Yeast</name>
    <name type="synonym">Hansenula fabianii</name>
    <dbReference type="NCBI Taxonomy" id="36022"/>
    <lineage>
        <taxon>Eukaryota</taxon>
        <taxon>Fungi</taxon>
        <taxon>Dikarya</taxon>
        <taxon>Ascomycota</taxon>
        <taxon>Saccharomycotina</taxon>
        <taxon>Saccharomycetes</taxon>
        <taxon>Phaffomycetales</taxon>
        <taxon>Phaffomycetaceae</taxon>
        <taxon>Cyberlindnera</taxon>
    </lineage>
</organism>
<protein>
    <submittedName>
        <fullName evidence="2">CYFA0S01e11694g1_1</fullName>
    </submittedName>
    <submittedName>
        <fullName evidence="3">Oligo(A)/oligo(T)-binding protein</fullName>
    </submittedName>
</protein>
<dbReference type="AlphaFoldDB" id="A0A061AS53"/>
<feature type="region of interest" description="Disordered" evidence="1">
    <location>
        <begin position="1"/>
        <end position="75"/>
    </location>
</feature>
<reference evidence="3" key="3">
    <citation type="submission" date="2017-01" db="EMBL/GenBank/DDBJ databases">
        <authorList>
            <person name="Mah S.A."/>
            <person name="Swanson W.J."/>
            <person name="Moy G.W."/>
            <person name="Vacquier V.D."/>
        </authorList>
    </citation>
    <scope>NUCLEOTIDE SEQUENCE [LARGE SCALE GENOMIC DNA]</scope>
    <source>
        <strain evidence="3">65</strain>
    </source>
</reference>
<dbReference type="Proteomes" id="UP000189513">
    <property type="component" value="Unassembled WGS sequence"/>
</dbReference>
<evidence type="ECO:0000313" key="2">
    <source>
        <dbReference type="EMBL" id="CDR37538.1"/>
    </source>
</evidence>
<feature type="compositionally biased region" description="Polar residues" evidence="1">
    <location>
        <begin position="59"/>
        <end position="75"/>
    </location>
</feature>
<gene>
    <name evidence="3" type="ORF">BON22_0329</name>
    <name evidence="2" type="ORF">CYFA0S_01e11694g</name>
</gene>